<gene>
    <name evidence="2" type="ORF">PROFUN_15531</name>
</gene>
<accession>A0A2P6MUW3</accession>
<organism evidence="2 3">
    <name type="scientific">Planoprotostelium fungivorum</name>
    <dbReference type="NCBI Taxonomy" id="1890364"/>
    <lineage>
        <taxon>Eukaryota</taxon>
        <taxon>Amoebozoa</taxon>
        <taxon>Evosea</taxon>
        <taxon>Variosea</taxon>
        <taxon>Cavosteliida</taxon>
        <taxon>Cavosteliaceae</taxon>
        <taxon>Planoprotostelium</taxon>
    </lineage>
</organism>
<reference evidence="2 3" key="1">
    <citation type="journal article" date="2018" name="Genome Biol. Evol.">
        <title>Multiple Roots of Fruiting Body Formation in Amoebozoa.</title>
        <authorList>
            <person name="Hillmann F."/>
            <person name="Forbes G."/>
            <person name="Novohradska S."/>
            <person name="Ferling I."/>
            <person name="Riege K."/>
            <person name="Groth M."/>
            <person name="Westermann M."/>
            <person name="Marz M."/>
            <person name="Spaller T."/>
            <person name="Winckler T."/>
            <person name="Schaap P."/>
            <person name="Glockner G."/>
        </authorList>
    </citation>
    <scope>NUCLEOTIDE SEQUENCE [LARGE SCALE GENOMIC DNA]</scope>
    <source>
        <strain evidence="2 3">Jena</strain>
    </source>
</reference>
<evidence type="ECO:0000313" key="2">
    <source>
        <dbReference type="EMBL" id="PRP75436.1"/>
    </source>
</evidence>
<proteinExistence type="predicted"/>
<dbReference type="InParanoid" id="A0A2P6MUW3"/>
<evidence type="ECO:0000256" key="1">
    <source>
        <dbReference type="SAM" id="MobiDB-lite"/>
    </source>
</evidence>
<dbReference type="Proteomes" id="UP000241769">
    <property type="component" value="Unassembled WGS sequence"/>
</dbReference>
<protein>
    <submittedName>
        <fullName evidence="2">Uncharacterized protein</fullName>
    </submittedName>
</protein>
<evidence type="ECO:0000313" key="3">
    <source>
        <dbReference type="Proteomes" id="UP000241769"/>
    </source>
</evidence>
<sequence>MRILEYTHSCCSSCFVTALQWSSWRASSETGRPQQLGFQWRSNNLFQKKEYTLMGISLKGPCTRAPQMKKEYTLCEIPIKGPCTRAPQMESQLQPTAKEDGSHELRA</sequence>
<feature type="region of interest" description="Disordered" evidence="1">
    <location>
        <begin position="86"/>
        <end position="107"/>
    </location>
</feature>
<dbReference type="AlphaFoldDB" id="A0A2P6MUW3"/>
<name>A0A2P6MUW3_9EUKA</name>
<comment type="caution">
    <text evidence="2">The sequence shown here is derived from an EMBL/GenBank/DDBJ whole genome shotgun (WGS) entry which is preliminary data.</text>
</comment>
<keyword evidence="3" id="KW-1185">Reference proteome</keyword>
<dbReference type="EMBL" id="MDYQ01000385">
    <property type="protein sequence ID" value="PRP75436.1"/>
    <property type="molecule type" value="Genomic_DNA"/>
</dbReference>
<feature type="compositionally biased region" description="Basic and acidic residues" evidence="1">
    <location>
        <begin position="97"/>
        <end position="107"/>
    </location>
</feature>